<feature type="binding site" evidence="14">
    <location>
        <begin position="510"/>
        <end position="513"/>
    </location>
    <ligand>
        <name>FAD</name>
        <dbReference type="ChEBI" id="CHEBI:57692"/>
    </ligand>
</feature>
<keyword evidence="3 14" id="KW-0812">Transmembrane</keyword>
<dbReference type="Pfam" id="PF00258">
    <property type="entry name" value="Flavodoxin_1"/>
    <property type="match status" value="1"/>
</dbReference>
<keyword evidence="13 14" id="KW-0753">Steroid metabolism</keyword>
<dbReference type="InterPro" id="IPR023173">
    <property type="entry name" value="NADPH_Cyt_P450_Rdtase_alpha"/>
</dbReference>
<evidence type="ECO:0000256" key="1">
    <source>
        <dbReference type="ARBA" id="ARBA00022630"/>
    </source>
</evidence>
<evidence type="ECO:0000256" key="3">
    <source>
        <dbReference type="ARBA" id="ARBA00022692"/>
    </source>
</evidence>
<feature type="domain" description="Flavodoxin-like" evidence="15">
    <location>
        <begin position="77"/>
        <end position="233"/>
    </location>
</feature>
<feature type="binding site" evidence="14">
    <location>
        <begin position="492"/>
        <end position="494"/>
    </location>
    <ligand>
        <name>FAD</name>
        <dbReference type="ChEBI" id="CHEBI:57692"/>
    </ligand>
</feature>
<dbReference type="InterPro" id="IPR001094">
    <property type="entry name" value="Flavdoxin-like"/>
</dbReference>
<feature type="domain" description="FAD-binding FR-type" evidence="16">
    <location>
        <begin position="289"/>
        <end position="543"/>
    </location>
</feature>
<dbReference type="HAMAP" id="MF_03212">
    <property type="entry name" value="NCPR"/>
    <property type="match status" value="1"/>
</dbReference>
<dbReference type="Proteomes" id="UP001479436">
    <property type="component" value="Unassembled WGS sequence"/>
</dbReference>
<dbReference type="EC" id="1.6.2.4" evidence="14"/>
<comment type="catalytic activity">
    <reaction evidence="14">
        <text>2 oxidized [cytochrome P450] + NADPH = 2 reduced [cytochrome P450] + NADP(+) + H(+)</text>
        <dbReference type="Rhea" id="RHEA:24040"/>
        <dbReference type="Rhea" id="RHEA-COMP:14627"/>
        <dbReference type="Rhea" id="RHEA-COMP:14628"/>
        <dbReference type="ChEBI" id="CHEBI:15378"/>
        <dbReference type="ChEBI" id="CHEBI:55376"/>
        <dbReference type="ChEBI" id="CHEBI:57783"/>
        <dbReference type="ChEBI" id="CHEBI:58349"/>
        <dbReference type="ChEBI" id="CHEBI:60344"/>
        <dbReference type="EC" id="1.6.2.4"/>
    </reaction>
</comment>
<dbReference type="SUPFAM" id="SSF63380">
    <property type="entry name" value="Riboflavin synthase domain-like"/>
    <property type="match status" value="1"/>
</dbReference>
<comment type="similarity">
    <text evidence="14">Belongs to the NADPH--cytochrome P450 reductase family.</text>
</comment>
<protein>
    <recommendedName>
        <fullName evidence="14">NADPH--cytochrome P450 reductase</fullName>
        <shortName evidence="14">CPR</shortName>
        <shortName evidence="14">P450R</shortName>
        <ecNumber evidence="14">1.6.2.4</ecNumber>
    </recommendedName>
</protein>
<comment type="similarity">
    <text evidence="14">In the C-terminal section; belongs to the flavoprotein pyridine nucleotide cytochrome reductase family.</text>
</comment>
<comment type="caution">
    <text evidence="14">Lacks conserved residue(s) required for the propagation of feature annotation.</text>
</comment>
<dbReference type="InterPro" id="IPR029039">
    <property type="entry name" value="Flavoprotein-like_sf"/>
</dbReference>
<dbReference type="Gene3D" id="3.40.50.360">
    <property type="match status" value="1"/>
</dbReference>
<feature type="binding site" evidence="14">
    <location>
        <begin position="83"/>
        <end position="88"/>
    </location>
    <ligand>
        <name>FMN</name>
        <dbReference type="ChEBI" id="CHEBI:58210"/>
    </ligand>
</feature>
<feature type="binding site" evidence="14">
    <location>
        <position position="732"/>
    </location>
    <ligand>
        <name>FAD</name>
        <dbReference type="ChEBI" id="CHEBI:57692"/>
    </ligand>
</feature>
<dbReference type="InterPro" id="IPR017938">
    <property type="entry name" value="Riboflavin_synthase-like_b-brl"/>
</dbReference>
<dbReference type="SUPFAM" id="SSF52218">
    <property type="entry name" value="Flavoproteins"/>
    <property type="match status" value="1"/>
</dbReference>
<feature type="binding site" evidence="14">
    <location>
        <position position="590"/>
    </location>
    <ligand>
        <name>NADP(+)</name>
        <dbReference type="ChEBI" id="CHEBI:58349"/>
    </ligand>
</feature>
<comment type="cofactor">
    <cofactor evidence="14">
        <name>FMN</name>
        <dbReference type="ChEBI" id="CHEBI:58210"/>
    </cofactor>
    <text evidence="14">Binds 1 FMN per monomer.</text>
</comment>
<dbReference type="InterPro" id="IPR001709">
    <property type="entry name" value="Flavoprot_Pyr_Nucl_cyt_Rdtase"/>
</dbReference>
<dbReference type="InterPro" id="IPR001433">
    <property type="entry name" value="OxRdtase_FAD/NAD-bd"/>
</dbReference>
<evidence type="ECO:0000256" key="6">
    <source>
        <dbReference type="ARBA" id="ARBA00022857"/>
    </source>
</evidence>
<comment type="cofactor">
    <cofactor evidence="14">
        <name>FAD</name>
        <dbReference type="ChEBI" id="CHEBI:57692"/>
    </cofactor>
    <text evidence="14">Binds 1 FAD per monomer.</text>
</comment>
<keyword evidence="6 14" id="KW-0521">NADP</keyword>
<evidence type="ECO:0000256" key="5">
    <source>
        <dbReference type="ARBA" id="ARBA00022827"/>
    </source>
</evidence>
<feature type="binding site" evidence="14">
    <location>
        <position position="498"/>
    </location>
    <ligand>
        <name>FAD</name>
        <dbReference type="ChEBI" id="CHEBI:57692"/>
    </ligand>
</feature>
<feature type="binding site" evidence="14">
    <location>
        <begin position="474"/>
        <end position="477"/>
    </location>
    <ligand>
        <name>FAD</name>
        <dbReference type="ChEBI" id="CHEBI:57692"/>
    </ligand>
</feature>
<evidence type="ECO:0000256" key="4">
    <source>
        <dbReference type="ARBA" id="ARBA00022824"/>
    </source>
</evidence>
<keyword evidence="14" id="KW-0444">Lipid biosynthesis</keyword>
<feature type="binding site" evidence="14">
    <location>
        <begin position="657"/>
        <end position="661"/>
    </location>
    <ligand>
        <name>NADP(+)</name>
        <dbReference type="ChEBI" id="CHEBI:58349"/>
    </ligand>
</feature>
<dbReference type="InterPro" id="IPR017927">
    <property type="entry name" value="FAD-bd_FR_type"/>
</dbReference>
<evidence type="ECO:0000256" key="10">
    <source>
        <dbReference type="ARBA" id="ARBA00023011"/>
    </source>
</evidence>
<evidence type="ECO:0000256" key="9">
    <source>
        <dbReference type="ARBA" id="ARBA00023002"/>
    </source>
</evidence>
<dbReference type="CDD" id="cd06204">
    <property type="entry name" value="CYPOR"/>
    <property type="match status" value="1"/>
</dbReference>
<sequence length="733" mass="82701">MSNATSDASSSTFGTSDVIIILASVAVSVIYLFRNSLFGSKESDTKPSLATNQNSALAPKKKNRNFIEKMEEAKKNAVIFFGSQTGTAEDLAARLAKEGEQRYGLHCLVVDPEECDMELIDQLPEDKIAFFIAATYGEGEPTDNITDFITLLNDEEPEFSNGADPDGDGHPLKNLNYVVFGLGNKTYEYYNAIGRLIDSKLTNYGAKRIGERGEGDDDASMEEDFLAWKDDMWKAVCETMGLDQSNKGDQVVTFTYKITEHEEKAAPSKVYQGELSDRADSVKSSYDSKNPYLAPIKLTRELFQTSDRSCIHAEVDIKGTGMSYETGDHLGIFPVNSDVEVTRLAKTLGLIRDNKLDKVITVESVDTDAARKHPFPVPTTYRVMLRHYLDICALPSRQFFSDLASLANNEPVKKYLKHLGEDKDFYHSEVVVPCHNLGEMLEILEKVQDAIPVDQRMEIPIPLLIEGLGRLQPRYYSISSSGSVYPDTVHITAAVLQYQTPAHPDRVKYGVATNYLYSIHRHMEGTAIEEIAENKPFPTYYIHGVHDQQVVEANTNDSQLLIKVPAYIRKSNFRLPTDSKKPVIMIGPGTGIAPFRGFVQERIYQVEQGKEVGPNMLFFGCRRRDEDFLYVNEWESMFQKLPNSEFITAYSREQEYKVYVQHKLKERQEQIWNLIKNEGAYLYVCGDAKNMAKDVHKVIVETAMEVGGLEEEQANEYVKTLRTGGRYQEDVWA</sequence>
<keyword evidence="1 14" id="KW-0285">Flavoprotein</keyword>
<reference evidence="17 18" key="1">
    <citation type="submission" date="2023-04" db="EMBL/GenBank/DDBJ databases">
        <title>Genome of Basidiobolus ranarum AG-B5.</title>
        <authorList>
            <person name="Stajich J.E."/>
            <person name="Carter-House D."/>
            <person name="Gryganskyi A."/>
        </authorList>
    </citation>
    <scope>NUCLEOTIDE SEQUENCE [LARGE SCALE GENOMIC DNA]</scope>
    <source>
        <strain evidence="17 18">AG-B5</strain>
    </source>
</reference>
<feature type="binding site" evidence="14">
    <location>
        <begin position="651"/>
        <end position="652"/>
    </location>
    <ligand>
        <name>NADP(+)</name>
        <dbReference type="ChEBI" id="CHEBI:58349"/>
    </ligand>
</feature>
<evidence type="ECO:0000256" key="11">
    <source>
        <dbReference type="ARBA" id="ARBA00023136"/>
    </source>
</evidence>
<evidence type="ECO:0000256" key="7">
    <source>
        <dbReference type="ARBA" id="ARBA00022955"/>
    </source>
</evidence>
<dbReference type="PROSITE" id="PS50902">
    <property type="entry name" value="FLAVODOXIN_LIKE"/>
    <property type="match status" value="1"/>
</dbReference>
<evidence type="ECO:0000313" key="18">
    <source>
        <dbReference type="Proteomes" id="UP001479436"/>
    </source>
</evidence>
<feature type="binding site" evidence="14">
    <location>
        <position position="694"/>
    </location>
    <ligand>
        <name>NADP(+)</name>
        <dbReference type="ChEBI" id="CHEBI:58349"/>
    </ligand>
</feature>
<dbReference type="PANTHER" id="PTHR19384:SF17">
    <property type="entry name" value="NADPH--CYTOCHROME P450 REDUCTASE"/>
    <property type="match status" value="1"/>
</dbReference>
<comment type="subcellular location">
    <subcellularLocation>
        <location evidence="14">Endoplasmic reticulum membrane</location>
        <topology evidence="14">Single-pass membrane protein</topology>
        <orientation evidence="14">Cytoplasmic side</orientation>
    </subcellularLocation>
    <subcellularLocation>
        <location evidence="14">Mitochondrion outer membrane</location>
        <topology evidence="14">Single-pass membrane protein</topology>
        <orientation evidence="14">Cytoplasmic side</orientation>
    </subcellularLocation>
    <subcellularLocation>
        <location evidence="14">Cell membrane</location>
        <topology evidence="14">Single-pass membrane protein</topology>
        <orientation evidence="14">Cytoplasmic side</orientation>
    </subcellularLocation>
</comment>
<dbReference type="PROSITE" id="PS51384">
    <property type="entry name" value="FAD_FR"/>
    <property type="match status" value="1"/>
</dbReference>
<evidence type="ECO:0000256" key="14">
    <source>
        <dbReference type="HAMAP-Rule" id="MF_03212"/>
    </source>
</evidence>
<keyword evidence="5 14" id="KW-0274">FAD</keyword>
<keyword evidence="11 14" id="KW-0472">Membrane</keyword>
<keyword evidence="9 14" id="KW-0560">Oxidoreductase</keyword>
<keyword evidence="18" id="KW-1185">Reference proteome</keyword>
<dbReference type="Gene3D" id="1.20.990.10">
    <property type="entry name" value="NADPH-cytochrome p450 Reductase, Chain A, domain 3"/>
    <property type="match status" value="1"/>
</dbReference>
<dbReference type="PRINTS" id="PR00371">
    <property type="entry name" value="FPNCR"/>
</dbReference>
<keyword evidence="12 14" id="KW-1207">Sterol metabolism</keyword>
<evidence type="ECO:0000259" key="15">
    <source>
        <dbReference type="PROSITE" id="PS50902"/>
    </source>
</evidence>
<feature type="binding site" evidence="14">
    <location>
        <position position="308"/>
    </location>
    <ligand>
        <name>NADP(+)</name>
        <dbReference type="ChEBI" id="CHEBI:58349"/>
    </ligand>
</feature>
<evidence type="ECO:0000256" key="2">
    <source>
        <dbReference type="ARBA" id="ARBA00022643"/>
    </source>
</evidence>
<evidence type="ECO:0000313" key="17">
    <source>
        <dbReference type="EMBL" id="KAK9767368.1"/>
    </source>
</evidence>
<evidence type="ECO:0000256" key="12">
    <source>
        <dbReference type="ARBA" id="ARBA00023166"/>
    </source>
</evidence>
<dbReference type="InterPro" id="IPR003097">
    <property type="entry name" value="CysJ-like_FAD-binding"/>
</dbReference>
<keyword evidence="7 14" id="KW-0752">Steroid biosynthesis</keyword>
<dbReference type="SUPFAM" id="SSF52343">
    <property type="entry name" value="Ferredoxin reductase-like, C-terminal NADP-linked domain"/>
    <property type="match status" value="1"/>
</dbReference>
<dbReference type="Gene3D" id="2.40.30.10">
    <property type="entry name" value="Translation factors"/>
    <property type="match status" value="2"/>
</dbReference>
<dbReference type="Pfam" id="PF00667">
    <property type="entry name" value="FAD_binding_1"/>
    <property type="match status" value="1"/>
</dbReference>
<organism evidence="17 18">
    <name type="scientific">Basidiobolus ranarum</name>
    <dbReference type="NCBI Taxonomy" id="34480"/>
    <lineage>
        <taxon>Eukaryota</taxon>
        <taxon>Fungi</taxon>
        <taxon>Fungi incertae sedis</taxon>
        <taxon>Zoopagomycota</taxon>
        <taxon>Entomophthoromycotina</taxon>
        <taxon>Basidiobolomycetes</taxon>
        <taxon>Basidiobolales</taxon>
        <taxon>Basidiobolaceae</taxon>
        <taxon>Basidiobolus</taxon>
    </lineage>
</organism>
<comment type="caution">
    <text evidence="17">The sequence shown here is derived from an EMBL/GenBank/DDBJ whole genome shotgun (WGS) entry which is preliminary data.</text>
</comment>
<comment type="function">
    <text evidence="14">This enzyme is required for electron transfer from NADP to cytochrome P450 in microsomes. It can also provide electron transfer to heme oxygenase and cytochrome B5. Involved in ergosterol biosynthesis.</text>
</comment>
<feature type="binding site" evidence="14">
    <location>
        <begin position="182"/>
        <end position="191"/>
    </location>
    <ligand>
        <name>FMN</name>
        <dbReference type="ChEBI" id="CHEBI:58210"/>
    </ligand>
</feature>
<feature type="transmembrane region" description="Helical" evidence="14">
    <location>
        <begin position="12"/>
        <end position="33"/>
    </location>
</feature>
<evidence type="ECO:0000256" key="13">
    <source>
        <dbReference type="ARBA" id="ARBA00023221"/>
    </source>
</evidence>
<name>A0ABR2X0R5_9FUNG</name>
<dbReference type="PIRSF" id="PIRSF000208">
    <property type="entry name" value="P450R"/>
    <property type="match status" value="1"/>
</dbReference>
<dbReference type="PANTHER" id="PTHR19384">
    <property type="entry name" value="NITRIC OXIDE SYNTHASE-RELATED"/>
    <property type="match status" value="1"/>
</dbReference>
<dbReference type="InterPro" id="IPR039261">
    <property type="entry name" value="FNR_nucleotide-bd"/>
</dbReference>
<keyword evidence="8 14" id="KW-1133">Transmembrane helix</keyword>
<feature type="binding site" evidence="14">
    <location>
        <begin position="134"/>
        <end position="137"/>
    </location>
    <ligand>
        <name>FMN</name>
        <dbReference type="ChEBI" id="CHEBI:58210"/>
    </ligand>
</feature>
<dbReference type="Gene3D" id="3.40.50.80">
    <property type="entry name" value="Nucleotide-binding domain of ferredoxin-NADP reductase (FNR) module"/>
    <property type="match status" value="1"/>
</dbReference>
<dbReference type="InterPro" id="IPR008254">
    <property type="entry name" value="Flavodoxin/NO_synth"/>
</dbReference>
<gene>
    <name evidence="17" type="ORF">K7432_002905</name>
</gene>
<keyword evidence="14" id="KW-1003">Cell membrane</keyword>
<keyword evidence="2 14" id="KW-0288">FMN</keyword>
<keyword evidence="14" id="KW-0443">Lipid metabolism</keyword>
<dbReference type="Pfam" id="PF00175">
    <property type="entry name" value="NAD_binding_1"/>
    <property type="match status" value="1"/>
</dbReference>
<proteinExistence type="inferred from homology"/>
<keyword evidence="4 14" id="KW-0256">Endoplasmic reticulum</keyword>
<comment type="similarity">
    <text evidence="14">In the N-terminal section; belongs to the flavodoxin family.</text>
</comment>
<dbReference type="InterPro" id="IPR023208">
    <property type="entry name" value="P450R"/>
</dbReference>
<feature type="binding site" evidence="14">
    <location>
        <position position="217"/>
    </location>
    <ligand>
        <name>FMN</name>
        <dbReference type="ChEBI" id="CHEBI:58210"/>
    </ligand>
</feature>
<dbReference type="EMBL" id="JASJQH010000082">
    <property type="protein sequence ID" value="KAK9767368.1"/>
    <property type="molecule type" value="Genomic_DNA"/>
</dbReference>
<evidence type="ECO:0000259" key="16">
    <source>
        <dbReference type="PROSITE" id="PS51384"/>
    </source>
</evidence>
<keyword evidence="14" id="KW-0496">Mitochondrion</keyword>
<dbReference type="PRINTS" id="PR00369">
    <property type="entry name" value="FLAVODOXIN"/>
</dbReference>
<keyword evidence="10 14" id="KW-0756">Sterol biosynthesis</keyword>
<keyword evidence="14" id="KW-1000">Mitochondrion outer membrane</keyword>
<accession>A0ABR2X0R5</accession>
<evidence type="ECO:0000256" key="8">
    <source>
        <dbReference type="ARBA" id="ARBA00022989"/>
    </source>
</evidence>